<dbReference type="SUPFAM" id="SSF48208">
    <property type="entry name" value="Six-hairpin glycosidases"/>
    <property type="match status" value="1"/>
</dbReference>
<comment type="caution">
    <text evidence="1">The sequence shown here is derived from an EMBL/GenBank/DDBJ whole genome shotgun (WGS) entry which is preliminary data.</text>
</comment>
<evidence type="ECO:0000313" key="1">
    <source>
        <dbReference type="EMBL" id="MPM53896.1"/>
    </source>
</evidence>
<dbReference type="PANTHER" id="PTHR42899">
    <property type="entry name" value="SPERMATOGENESIS-ASSOCIATED PROTEIN 20"/>
    <property type="match status" value="1"/>
</dbReference>
<proteinExistence type="predicted"/>
<dbReference type="EMBL" id="VSSQ01014552">
    <property type="protein sequence ID" value="MPM53896.1"/>
    <property type="molecule type" value="Genomic_DNA"/>
</dbReference>
<dbReference type="InterPro" id="IPR008928">
    <property type="entry name" value="6-hairpin_glycosidase_sf"/>
</dbReference>
<organism evidence="1">
    <name type="scientific">bioreactor metagenome</name>
    <dbReference type="NCBI Taxonomy" id="1076179"/>
    <lineage>
        <taxon>unclassified sequences</taxon>
        <taxon>metagenomes</taxon>
        <taxon>ecological metagenomes</taxon>
    </lineage>
</organism>
<accession>A0A645ALU2</accession>
<dbReference type="AlphaFoldDB" id="A0A645ALU2"/>
<protein>
    <submittedName>
        <fullName evidence="1">Uncharacterized protein</fullName>
    </submittedName>
</protein>
<gene>
    <name evidence="1" type="ORF">SDC9_100666</name>
</gene>
<sequence length="181" mass="20116">MDDYAFYIFALICMYEATFEELYLERAGALCKKAVAQFFDCENGGFTFSGSQNETLILNPKETYDGAMPSGNSVMAYNLKRLAALTKSDELYELQNKQEAFMNSEAQGYPAGYGFYLYAALPAKEIVCVPAPDDDLSGIRVKSNWIFRVMHDPAYPLLSAKTTFYVCTGSACLPGTNEIPE</sequence>
<reference evidence="1" key="1">
    <citation type="submission" date="2019-08" db="EMBL/GenBank/DDBJ databases">
        <authorList>
            <person name="Kucharzyk K."/>
            <person name="Murdoch R.W."/>
            <person name="Higgins S."/>
            <person name="Loffler F."/>
        </authorList>
    </citation>
    <scope>NUCLEOTIDE SEQUENCE</scope>
</reference>
<dbReference type="GO" id="GO:0005975">
    <property type="term" value="P:carbohydrate metabolic process"/>
    <property type="evidence" value="ECO:0007669"/>
    <property type="project" value="InterPro"/>
</dbReference>
<dbReference type="InterPro" id="IPR024705">
    <property type="entry name" value="Ssp411"/>
</dbReference>
<dbReference type="PANTHER" id="PTHR42899:SF1">
    <property type="entry name" value="SPERMATOGENESIS-ASSOCIATED PROTEIN 20"/>
    <property type="match status" value="1"/>
</dbReference>
<name>A0A645ALU2_9ZZZZ</name>